<accession>A0A0A9G7M8</accession>
<reference evidence="1" key="2">
    <citation type="journal article" date="2015" name="Data Brief">
        <title>Shoot transcriptome of the giant reed, Arundo donax.</title>
        <authorList>
            <person name="Barrero R.A."/>
            <person name="Guerrero F.D."/>
            <person name="Moolhuijzen P."/>
            <person name="Goolsby J.A."/>
            <person name="Tidwell J."/>
            <person name="Bellgard S.E."/>
            <person name="Bellgard M.I."/>
        </authorList>
    </citation>
    <scope>NUCLEOTIDE SEQUENCE</scope>
    <source>
        <tissue evidence="1">Shoot tissue taken approximately 20 cm above the soil surface</tissue>
    </source>
</reference>
<organism evidence="1">
    <name type="scientific">Arundo donax</name>
    <name type="common">Giant reed</name>
    <name type="synonym">Donax arundinaceus</name>
    <dbReference type="NCBI Taxonomy" id="35708"/>
    <lineage>
        <taxon>Eukaryota</taxon>
        <taxon>Viridiplantae</taxon>
        <taxon>Streptophyta</taxon>
        <taxon>Embryophyta</taxon>
        <taxon>Tracheophyta</taxon>
        <taxon>Spermatophyta</taxon>
        <taxon>Magnoliopsida</taxon>
        <taxon>Liliopsida</taxon>
        <taxon>Poales</taxon>
        <taxon>Poaceae</taxon>
        <taxon>PACMAD clade</taxon>
        <taxon>Arundinoideae</taxon>
        <taxon>Arundineae</taxon>
        <taxon>Arundo</taxon>
    </lineage>
</organism>
<dbReference type="EMBL" id="GBRH01178422">
    <property type="protein sequence ID" value="JAE19474.1"/>
    <property type="molecule type" value="Transcribed_RNA"/>
</dbReference>
<dbReference type="AlphaFoldDB" id="A0A0A9G7M8"/>
<sequence length="27" mass="3063">MLPSTTIYSIISFHCIRILVNKKAKKG</sequence>
<name>A0A0A9G7M8_ARUDO</name>
<reference evidence="1" key="1">
    <citation type="submission" date="2014-09" db="EMBL/GenBank/DDBJ databases">
        <authorList>
            <person name="Magalhaes I.L.F."/>
            <person name="Oliveira U."/>
            <person name="Santos F.R."/>
            <person name="Vidigal T.H.D.A."/>
            <person name="Brescovit A.D."/>
            <person name="Santos A.J."/>
        </authorList>
    </citation>
    <scope>NUCLEOTIDE SEQUENCE</scope>
    <source>
        <tissue evidence="1">Shoot tissue taken approximately 20 cm above the soil surface</tissue>
    </source>
</reference>
<evidence type="ECO:0000313" key="1">
    <source>
        <dbReference type="EMBL" id="JAE19474.1"/>
    </source>
</evidence>
<proteinExistence type="predicted"/>
<protein>
    <submittedName>
        <fullName evidence="1">Uncharacterized protein</fullName>
    </submittedName>
</protein>